<evidence type="ECO:0000313" key="1">
    <source>
        <dbReference type="EMBL" id="GAA0725852.1"/>
    </source>
</evidence>
<dbReference type="Proteomes" id="UP001501758">
    <property type="component" value="Unassembled WGS sequence"/>
</dbReference>
<organism evidence="1 2">
    <name type="scientific">Aquimarina litoralis</name>
    <dbReference type="NCBI Taxonomy" id="584605"/>
    <lineage>
        <taxon>Bacteria</taxon>
        <taxon>Pseudomonadati</taxon>
        <taxon>Bacteroidota</taxon>
        <taxon>Flavobacteriia</taxon>
        <taxon>Flavobacteriales</taxon>
        <taxon>Flavobacteriaceae</taxon>
        <taxon>Aquimarina</taxon>
    </lineage>
</organism>
<comment type="caution">
    <text evidence="1">The sequence shown here is derived from an EMBL/GenBank/DDBJ whole genome shotgun (WGS) entry which is preliminary data.</text>
</comment>
<reference evidence="1 2" key="1">
    <citation type="journal article" date="2019" name="Int. J. Syst. Evol. Microbiol.">
        <title>The Global Catalogue of Microorganisms (GCM) 10K type strain sequencing project: providing services to taxonomists for standard genome sequencing and annotation.</title>
        <authorList>
            <consortium name="The Broad Institute Genomics Platform"/>
            <consortium name="The Broad Institute Genome Sequencing Center for Infectious Disease"/>
            <person name="Wu L."/>
            <person name="Ma J."/>
        </authorList>
    </citation>
    <scope>NUCLEOTIDE SEQUENCE [LARGE SCALE GENOMIC DNA]</scope>
    <source>
        <strain evidence="1 2">JCM 15974</strain>
    </source>
</reference>
<gene>
    <name evidence="1" type="ORF">GCM10009430_32130</name>
</gene>
<dbReference type="EMBL" id="BAAAGE010000003">
    <property type="protein sequence ID" value="GAA0725852.1"/>
    <property type="molecule type" value="Genomic_DNA"/>
</dbReference>
<accession>A0ABN1J1X0</accession>
<name>A0ABN1J1X0_9FLAO</name>
<sequence length="195" mass="23285">MSNVTLKDIAFHNFDHGYLSHYSALEKFGFVNASKRSVYLTCDFKFYREKGFRIFVDNKTIFKMVCIKEKSKNSEIGIIRKPEISRYPFTDLERTLIDCIVYPQFSGGLLIVQEVFEKAKYFIDIKKIIQYVDVMNIDFPIYQLIGYLLTRSGGNIKNIHFLEKKISLFDYYVKYCSNEREYCPKWKVYYPKFNF</sequence>
<keyword evidence="2" id="KW-1185">Reference proteome</keyword>
<proteinExistence type="predicted"/>
<protein>
    <submittedName>
        <fullName evidence="1">Uncharacterized protein</fullName>
    </submittedName>
</protein>
<evidence type="ECO:0000313" key="2">
    <source>
        <dbReference type="Proteomes" id="UP001501758"/>
    </source>
</evidence>